<dbReference type="AlphaFoldDB" id="A0A3E0WQ67"/>
<gene>
    <name evidence="6" type="primary">nusB</name>
    <name evidence="8" type="ORF">CAL65_15940</name>
</gene>
<feature type="domain" description="NusB/RsmB/TIM44" evidence="7">
    <location>
        <begin position="17"/>
        <end position="141"/>
    </location>
</feature>
<comment type="function">
    <text evidence="6">Involved in transcription antitermination. Required for transcription of ribosomal RNA (rRNA) genes. Binds specifically to the boxA antiterminator sequence of the ribosomal RNA (rrn) operons.</text>
</comment>
<evidence type="ECO:0000313" key="8">
    <source>
        <dbReference type="EMBL" id="RFA34136.1"/>
    </source>
</evidence>
<dbReference type="Proteomes" id="UP000256763">
    <property type="component" value="Unassembled WGS sequence"/>
</dbReference>
<organism evidence="8 9">
    <name type="scientific">Alkalilimnicola ehrlichii</name>
    <dbReference type="NCBI Taxonomy" id="351052"/>
    <lineage>
        <taxon>Bacteria</taxon>
        <taxon>Pseudomonadati</taxon>
        <taxon>Pseudomonadota</taxon>
        <taxon>Gammaproteobacteria</taxon>
        <taxon>Chromatiales</taxon>
        <taxon>Ectothiorhodospiraceae</taxon>
        <taxon>Alkalilimnicola</taxon>
    </lineage>
</organism>
<keyword evidence="2 6" id="KW-0889">Transcription antitermination</keyword>
<comment type="caution">
    <text evidence="8">The sequence shown here is derived from an EMBL/GenBank/DDBJ whole genome shotgun (WGS) entry which is preliminary data.</text>
</comment>
<evidence type="ECO:0000313" key="9">
    <source>
        <dbReference type="Proteomes" id="UP000256763"/>
    </source>
</evidence>
<sequence length="152" mass="17552">MAAPKDKRNEALRQRTRARRRALQALYQWQMAGQDLSAIEAQFNDEMDMGQVDVELFKQLLHGVPTQLNLIDEQLSPFLDRPINELDPIERAVLRMGTYELNERLEVPLRVVINEAVELAKQFGAEQSHRYVNGVLDKVARQNPFRAAELKK</sequence>
<dbReference type="SUPFAM" id="SSF48013">
    <property type="entry name" value="NusB-like"/>
    <property type="match status" value="1"/>
</dbReference>
<keyword evidence="3 6" id="KW-0694">RNA-binding</keyword>
<dbReference type="RefSeq" id="WP_116303196.1">
    <property type="nucleotide sequence ID" value="NZ_NFZV01000018.1"/>
</dbReference>
<name>A0A3E0WQ67_9GAMM</name>
<dbReference type="HAMAP" id="MF_00073">
    <property type="entry name" value="NusB"/>
    <property type="match status" value="1"/>
</dbReference>
<evidence type="ECO:0000256" key="3">
    <source>
        <dbReference type="ARBA" id="ARBA00022884"/>
    </source>
</evidence>
<comment type="similarity">
    <text evidence="1 6">Belongs to the NusB family.</text>
</comment>
<keyword evidence="9" id="KW-1185">Reference proteome</keyword>
<dbReference type="Pfam" id="PF01029">
    <property type="entry name" value="NusB"/>
    <property type="match status" value="1"/>
</dbReference>
<dbReference type="Gene3D" id="1.10.940.10">
    <property type="entry name" value="NusB-like"/>
    <property type="match status" value="1"/>
</dbReference>
<dbReference type="InterPro" id="IPR011605">
    <property type="entry name" value="NusB_fam"/>
</dbReference>
<protein>
    <recommendedName>
        <fullName evidence="6">Transcription antitermination protein NusB</fullName>
    </recommendedName>
    <alternativeName>
        <fullName evidence="6">Antitermination factor NusB</fullName>
    </alternativeName>
</protein>
<evidence type="ECO:0000256" key="5">
    <source>
        <dbReference type="ARBA" id="ARBA00023163"/>
    </source>
</evidence>
<dbReference type="GO" id="GO:0031564">
    <property type="term" value="P:transcription antitermination"/>
    <property type="evidence" value="ECO:0007669"/>
    <property type="project" value="UniProtKB-KW"/>
</dbReference>
<dbReference type="InterPro" id="IPR035926">
    <property type="entry name" value="NusB-like_sf"/>
</dbReference>
<dbReference type="InterPro" id="IPR006027">
    <property type="entry name" value="NusB_RsmB_TIM44"/>
</dbReference>
<dbReference type="GO" id="GO:0006353">
    <property type="term" value="P:DNA-templated transcription termination"/>
    <property type="evidence" value="ECO:0007669"/>
    <property type="project" value="UniProtKB-UniRule"/>
</dbReference>
<dbReference type="EMBL" id="NFZW01000017">
    <property type="protein sequence ID" value="RFA34136.1"/>
    <property type="molecule type" value="Genomic_DNA"/>
</dbReference>
<dbReference type="GO" id="GO:0005829">
    <property type="term" value="C:cytosol"/>
    <property type="evidence" value="ECO:0007669"/>
    <property type="project" value="TreeGrafter"/>
</dbReference>
<evidence type="ECO:0000259" key="7">
    <source>
        <dbReference type="Pfam" id="PF01029"/>
    </source>
</evidence>
<keyword evidence="4 6" id="KW-0805">Transcription regulation</keyword>
<keyword evidence="5 6" id="KW-0804">Transcription</keyword>
<dbReference type="OrthoDB" id="9789556at2"/>
<evidence type="ECO:0000256" key="6">
    <source>
        <dbReference type="HAMAP-Rule" id="MF_00073"/>
    </source>
</evidence>
<evidence type="ECO:0000256" key="1">
    <source>
        <dbReference type="ARBA" id="ARBA00005952"/>
    </source>
</evidence>
<dbReference type="PANTHER" id="PTHR11078">
    <property type="entry name" value="N UTILIZATION SUBSTANCE PROTEIN B-RELATED"/>
    <property type="match status" value="1"/>
</dbReference>
<evidence type="ECO:0000256" key="2">
    <source>
        <dbReference type="ARBA" id="ARBA00022814"/>
    </source>
</evidence>
<dbReference type="GO" id="GO:0003723">
    <property type="term" value="F:RNA binding"/>
    <property type="evidence" value="ECO:0007669"/>
    <property type="project" value="UniProtKB-UniRule"/>
</dbReference>
<proteinExistence type="inferred from homology"/>
<dbReference type="NCBIfam" id="TIGR01951">
    <property type="entry name" value="nusB"/>
    <property type="match status" value="1"/>
</dbReference>
<evidence type="ECO:0000256" key="4">
    <source>
        <dbReference type="ARBA" id="ARBA00023015"/>
    </source>
</evidence>
<dbReference type="PANTHER" id="PTHR11078:SF3">
    <property type="entry name" value="ANTITERMINATION NUSB DOMAIN-CONTAINING PROTEIN"/>
    <property type="match status" value="1"/>
</dbReference>
<accession>A0A3E0WQ67</accession>
<reference evidence="9" key="1">
    <citation type="submission" date="2017-05" db="EMBL/GenBank/DDBJ databases">
        <authorList>
            <person name="Sharma S."/>
            <person name="Sidhu C."/>
            <person name="Pinnaka A.K."/>
        </authorList>
    </citation>
    <scope>NUCLEOTIDE SEQUENCE [LARGE SCALE GENOMIC DNA]</scope>
    <source>
        <strain evidence="9">AK93</strain>
    </source>
</reference>